<accession>A0A561BQS9</accession>
<dbReference type="OrthoDB" id="4290103at2"/>
<evidence type="ECO:0000313" key="3">
    <source>
        <dbReference type="Proteomes" id="UP000318380"/>
    </source>
</evidence>
<feature type="signal peptide" evidence="1">
    <location>
        <begin position="1"/>
        <end position="28"/>
    </location>
</feature>
<sequence>MRRRARLLTALLAVVGLPLVGITPAAQGQTTAAPEFRYQVGKNGSSVIRSIPGTQVTFTATTGQKRYLYTKNLTAELLTSGLGSGDAPGTTFILHCTGPNMTDGRQRGVYSAQNMATPGETRTSLQARWLFIAPANGSFTCEVQVSSYARNDVIDRFGILQWRILAGAELLSTPVGTGAVTTAARWALPSLPVADQTVLWNGTLRTNGYTHVLSTAATQVTVIQDVNLTTCHKADVPKFPRCGGAPAYNGSTIETWIEAQPQNSNGTACGSLLKSSVTSTFISVARHHKTVNGTWSFARSSLGGCPQVRLSLQIRHAGGAPTIVHSNWVNGIAPTHGVVYQH</sequence>
<protein>
    <submittedName>
        <fullName evidence="2">Uncharacterized protein</fullName>
    </submittedName>
</protein>
<reference evidence="2 3" key="1">
    <citation type="submission" date="2019-06" db="EMBL/GenBank/DDBJ databases">
        <title>Sequencing the genomes of 1000 actinobacteria strains.</title>
        <authorList>
            <person name="Klenk H.-P."/>
        </authorList>
    </citation>
    <scope>NUCLEOTIDE SEQUENCE [LARGE SCALE GENOMIC DNA]</scope>
    <source>
        <strain evidence="2 3">DSM 24683</strain>
    </source>
</reference>
<evidence type="ECO:0000313" key="2">
    <source>
        <dbReference type="EMBL" id="TWD81214.1"/>
    </source>
</evidence>
<keyword evidence="3" id="KW-1185">Reference proteome</keyword>
<dbReference type="EMBL" id="VIVK01000001">
    <property type="protein sequence ID" value="TWD81214.1"/>
    <property type="molecule type" value="Genomic_DNA"/>
</dbReference>
<proteinExistence type="predicted"/>
<evidence type="ECO:0000256" key="1">
    <source>
        <dbReference type="SAM" id="SignalP"/>
    </source>
</evidence>
<dbReference type="Proteomes" id="UP000318380">
    <property type="component" value="Unassembled WGS sequence"/>
</dbReference>
<name>A0A561BQS9_9ACTN</name>
<organism evidence="2 3">
    <name type="scientific">Kribbella amoyensis</name>
    <dbReference type="NCBI Taxonomy" id="996641"/>
    <lineage>
        <taxon>Bacteria</taxon>
        <taxon>Bacillati</taxon>
        <taxon>Actinomycetota</taxon>
        <taxon>Actinomycetes</taxon>
        <taxon>Propionibacteriales</taxon>
        <taxon>Kribbellaceae</taxon>
        <taxon>Kribbella</taxon>
    </lineage>
</organism>
<dbReference type="RefSeq" id="WP_145805874.1">
    <property type="nucleotide sequence ID" value="NZ_VIVK01000001.1"/>
</dbReference>
<keyword evidence="1" id="KW-0732">Signal</keyword>
<gene>
    <name evidence="2" type="ORF">FB561_2320</name>
</gene>
<comment type="caution">
    <text evidence="2">The sequence shown here is derived from an EMBL/GenBank/DDBJ whole genome shotgun (WGS) entry which is preliminary data.</text>
</comment>
<dbReference type="AlphaFoldDB" id="A0A561BQS9"/>
<feature type="chain" id="PRO_5039599684" evidence="1">
    <location>
        <begin position="29"/>
        <end position="342"/>
    </location>
</feature>